<evidence type="ECO:0000259" key="3">
    <source>
        <dbReference type="Pfam" id="PF12484"/>
    </source>
</evidence>
<dbReference type="AlphaFoldDB" id="A0AAD1I4C8"/>
<organism evidence="4 5">
    <name type="scientific">Mycolicibacter terrae</name>
    <dbReference type="NCBI Taxonomy" id="1788"/>
    <lineage>
        <taxon>Bacteria</taxon>
        <taxon>Bacillati</taxon>
        <taxon>Actinomycetota</taxon>
        <taxon>Actinomycetes</taxon>
        <taxon>Mycobacteriales</taxon>
        <taxon>Mycobacteriaceae</taxon>
        <taxon>Mycolicibacter</taxon>
    </lineage>
</organism>
<dbReference type="PANTHER" id="PTHR46766:SF1">
    <property type="entry name" value="GLUTAMINE-RICH PROTEIN 2"/>
    <property type="match status" value="1"/>
</dbReference>
<dbReference type="Gene3D" id="1.20.1260.20">
    <property type="entry name" value="PPE superfamily"/>
    <property type="match status" value="1"/>
</dbReference>
<dbReference type="PANTHER" id="PTHR46766">
    <property type="entry name" value="GLUTAMINE-RICH PROTEIN 2"/>
    <property type="match status" value="1"/>
</dbReference>
<dbReference type="FunFam" id="1.20.1260.20:FF:000001">
    <property type="entry name" value="PPE family protein PPE41"/>
    <property type="match status" value="1"/>
</dbReference>
<evidence type="ECO:0000313" key="5">
    <source>
        <dbReference type="Proteomes" id="UP000467636"/>
    </source>
</evidence>
<keyword evidence="5" id="KW-1185">Reference proteome</keyword>
<dbReference type="RefSeq" id="WP_085262392.1">
    <property type="nucleotide sequence ID" value="NZ_AP022564.1"/>
</dbReference>
<feature type="domain" description="PPE" evidence="2">
    <location>
        <begin position="2"/>
        <end position="164"/>
    </location>
</feature>
<gene>
    <name evidence="4" type="primary">PPE26_1</name>
    <name evidence="4" type="ORF">MTER_29320</name>
</gene>
<dbReference type="GO" id="GO:0052572">
    <property type="term" value="P:response to host immune response"/>
    <property type="evidence" value="ECO:0007669"/>
    <property type="project" value="TreeGrafter"/>
</dbReference>
<reference evidence="4 5" key="1">
    <citation type="journal article" date="2019" name="Emerg. Microbes Infect.">
        <title>Comprehensive subspecies identification of 175 nontuberculous mycobacteria species based on 7547 genomic profiles.</title>
        <authorList>
            <person name="Matsumoto Y."/>
            <person name="Kinjo T."/>
            <person name="Motooka D."/>
            <person name="Nabeya D."/>
            <person name="Jung N."/>
            <person name="Uechi K."/>
            <person name="Horii T."/>
            <person name="Iida T."/>
            <person name="Fujita J."/>
            <person name="Nakamura S."/>
        </authorList>
    </citation>
    <scope>NUCLEOTIDE SEQUENCE [LARGE SCALE GENOMIC DNA]</scope>
    <source>
        <strain evidence="4 5">JCM 12143</strain>
    </source>
</reference>
<dbReference type="SUPFAM" id="SSF140459">
    <property type="entry name" value="PE/PPE dimer-like"/>
    <property type="match status" value="1"/>
</dbReference>
<feature type="domain" description="PPE family C-terminal" evidence="3">
    <location>
        <begin position="311"/>
        <end position="390"/>
    </location>
</feature>
<evidence type="ECO:0000256" key="1">
    <source>
        <dbReference type="ARBA" id="ARBA00010652"/>
    </source>
</evidence>
<protein>
    <submittedName>
        <fullName evidence="4">PPE family protein</fullName>
    </submittedName>
</protein>
<evidence type="ECO:0000259" key="2">
    <source>
        <dbReference type="Pfam" id="PF00823"/>
    </source>
</evidence>
<name>A0AAD1I4C8_9MYCO</name>
<sequence length="394" mass="38270">MDFGSLPPEVNSARMYSGAGSLPLVAAASAWSRLAAELNSAATGYEAIVTGLTGEDWLGPASASMAQAVAPYVDWMVATAARAEQAATRARQAAAAYETALAATVHPAHVDANRTRLSSLVSTNVLGQNTPAIAVTEADYGEMWARDSAAMYGYAGQSASASQVAPFSTADPTTASESQTAQLVSAFQSALASLASPASSAGAADSSTSPLEGMLGDLYSMLGLKYTPGSPIANLLAPWTSYVAPTQSSIAIAHFSTGAINSGVALSKALAPATAAAKAAGDGAKAAAGALPAALPAAGLGAQLGGAAPVAAGLGSAAAAGRLSVPAGWAAAGAAAGSVSPIPVSTVSAISPDVEGSGNLMGGMPLAGAGAAGRGSGPRYGFQPKVMARPFSAG</sequence>
<accession>A0AAD1I4C8</accession>
<dbReference type="EMBL" id="AP022564">
    <property type="protein sequence ID" value="BBX23521.1"/>
    <property type="molecule type" value="Genomic_DNA"/>
</dbReference>
<dbReference type="Pfam" id="PF00823">
    <property type="entry name" value="PPE"/>
    <property type="match status" value="1"/>
</dbReference>
<proteinExistence type="inferred from homology"/>
<evidence type="ECO:0000313" key="4">
    <source>
        <dbReference type="EMBL" id="BBX23521.1"/>
    </source>
</evidence>
<comment type="similarity">
    <text evidence="1">Belongs to the mycobacterial PPE family.</text>
</comment>
<dbReference type="InterPro" id="IPR000030">
    <property type="entry name" value="PPE_dom"/>
</dbReference>
<dbReference type="InterPro" id="IPR038332">
    <property type="entry name" value="PPE_sf"/>
</dbReference>
<dbReference type="InterPro" id="IPR022171">
    <property type="entry name" value="PPE_C"/>
</dbReference>
<dbReference type="Proteomes" id="UP000467636">
    <property type="component" value="Chromosome"/>
</dbReference>
<dbReference type="Pfam" id="PF12484">
    <property type="entry name" value="PPE-SVP"/>
    <property type="match status" value="1"/>
</dbReference>